<feature type="compositionally biased region" description="Polar residues" evidence="1">
    <location>
        <begin position="88"/>
        <end position="104"/>
    </location>
</feature>
<gene>
    <name evidence="2" type="ORF">NYM_LOCUS7001</name>
</gene>
<dbReference type="EMBL" id="LR721776">
    <property type="protein sequence ID" value="VVV69528.1"/>
    <property type="molecule type" value="Genomic_DNA"/>
</dbReference>
<proteinExistence type="predicted"/>
<feature type="compositionally biased region" description="Low complexity" evidence="1">
    <location>
        <begin position="16"/>
        <end position="33"/>
    </location>
</feature>
<organism evidence="2">
    <name type="scientific">Nymphaea colorata</name>
    <name type="common">pocket water lily</name>
    <dbReference type="NCBI Taxonomy" id="210225"/>
    <lineage>
        <taxon>Eukaryota</taxon>
        <taxon>Viridiplantae</taxon>
        <taxon>Streptophyta</taxon>
        <taxon>Embryophyta</taxon>
        <taxon>Tracheophyta</taxon>
        <taxon>Spermatophyta</taxon>
        <taxon>Magnoliopsida</taxon>
        <taxon>Nymphaeales</taxon>
        <taxon>Nymphaeaceae</taxon>
        <taxon>Nymphaea</taxon>
    </lineage>
</organism>
<feature type="compositionally biased region" description="Low complexity" evidence="1">
    <location>
        <begin position="387"/>
        <end position="433"/>
    </location>
</feature>
<feature type="compositionally biased region" description="Polar residues" evidence="1">
    <location>
        <begin position="58"/>
        <end position="71"/>
    </location>
</feature>
<evidence type="ECO:0000313" key="2">
    <source>
        <dbReference type="EMBL" id="VVV69528.1"/>
    </source>
</evidence>
<evidence type="ECO:0000256" key="1">
    <source>
        <dbReference type="SAM" id="MobiDB-lite"/>
    </source>
</evidence>
<feature type="compositionally biased region" description="Low complexity" evidence="1">
    <location>
        <begin position="118"/>
        <end position="130"/>
    </location>
</feature>
<protein>
    <submittedName>
        <fullName evidence="2">Uncharacterized protein</fullName>
    </submittedName>
</protein>
<reference evidence="2" key="1">
    <citation type="submission" date="2019-09" db="EMBL/GenBank/DDBJ databases">
        <authorList>
            <person name="Zhang L."/>
        </authorList>
    </citation>
    <scope>NUCLEOTIDE SEQUENCE</scope>
</reference>
<dbReference type="AlphaFoldDB" id="A0A5K0XVL4"/>
<feature type="region of interest" description="Disordered" evidence="1">
    <location>
        <begin position="165"/>
        <end position="187"/>
    </location>
</feature>
<feature type="compositionally biased region" description="Polar residues" evidence="1">
    <location>
        <begin position="40"/>
        <end position="49"/>
    </location>
</feature>
<name>A0A5K0XVL4_9MAGN</name>
<accession>A0A5K0XVL4</accession>
<feature type="region of interest" description="Disordered" evidence="1">
    <location>
        <begin position="1"/>
        <end position="130"/>
    </location>
</feature>
<feature type="compositionally biased region" description="Polar residues" evidence="1">
    <location>
        <begin position="456"/>
        <end position="491"/>
    </location>
</feature>
<feature type="region of interest" description="Disordered" evidence="1">
    <location>
        <begin position="446"/>
        <end position="491"/>
    </location>
</feature>
<feature type="region of interest" description="Disordered" evidence="1">
    <location>
        <begin position="387"/>
        <end position="434"/>
    </location>
</feature>
<feature type="compositionally biased region" description="Low complexity" evidence="1">
    <location>
        <begin position="165"/>
        <end position="186"/>
    </location>
</feature>
<sequence length="491" mass="51647">MTHDGYEVSDQIQNRPGGTPSGSTSSASLGGPAHDMPYQQPVSGHTVPSTGIVAGSVQPMNPLQMPSQNLLPGSRMQHPGVVQPPPSHMQSGYLPSQARQQHLDPTSHLAAVQPPQSPLQQQQHQYSQLQRAALGQNSPLTQLNAVGSPVGNQMVSSSSNLQLQLLQQQHQQQQQQPQQQQQQQPQMRKVMGALPGMGMPNMGSGMVSGPMQPTGATGGLGNFVGLGGIGMGMGHMGPNMSAPMGTISGLSNISQMGLNPASNVSNVISQQMRLNPAQASTMVAKLRMMHQNRGRGMLGPTSMRSPIDSLGGIPGTGPMSVLGQTLNRTSMGSMQRAPMAAMGPPKMPGANFYMNQQQQFQQQQQQLSSPLQQSLVGSVQQQVSSPSGLTVQQQINPQSQLQPQTQSHSQPQQQISPQQLSQQTPLSPPQQLSTGAVQQLVTQQQMNVAGPGTGPASPQLSSQTMGSVGSITSSPMDLQGGSKSNSNINTN</sequence>